<feature type="transmembrane region" description="Helical" evidence="6">
    <location>
        <begin position="6"/>
        <end position="28"/>
    </location>
</feature>
<dbReference type="AlphaFoldDB" id="A0A1C3EC77"/>
<evidence type="ECO:0000256" key="4">
    <source>
        <dbReference type="ARBA" id="ARBA00022989"/>
    </source>
</evidence>
<dbReference type="InterPro" id="IPR051598">
    <property type="entry name" value="TSUP/Inactive_protease-like"/>
</dbReference>
<keyword evidence="8" id="KW-1185">Reference proteome</keyword>
<feature type="transmembrane region" description="Helical" evidence="6">
    <location>
        <begin position="152"/>
        <end position="178"/>
    </location>
</feature>
<dbReference type="PANTHER" id="PTHR43701:SF2">
    <property type="entry name" value="MEMBRANE TRANSPORTER PROTEIN YJNA-RELATED"/>
    <property type="match status" value="1"/>
</dbReference>
<evidence type="ECO:0000256" key="2">
    <source>
        <dbReference type="ARBA" id="ARBA00009142"/>
    </source>
</evidence>
<evidence type="ECO:0000313" key="7">
    <source>
        <dbReference type="EMBL" id="ODA30831.1"/>
    </source>
</evidence>
<reference evidence="7 8" key="1">
    <citation type="submission" date="2016-05" db="EMBL/GenBank/DDBJ databases">
        <title>Genomic Taxonomy of the Vibrionaceae.</title>
        <authorList>
            <person name="Gomez-Gil B."/>
            <person name="Enciso-Ibarra J."/>
        </authorList>
    </citation>
    <scope>NUCLEOTIDE SEQUENCE [LARGE SCALE GENOMIC DNA]</scope>
    <source>
        <strain evidence="7 8">CAIM 1920</strain>
    </source>
</reference>
<organism evidence="7 8">
    <name type="scientific">Veronia pacifica</name>
    <dbReference type="NCBI Taxonomy" id="1080227"/>
    <lineage>
        <taxon>Bacteria</taxon>
        <taxon>Pseudomonadati</taxon>
        <taxon>Pseudomonadota</taxon>
        <taxon>Gammaproteobacteria</taxon>
        <taxon>Vibrionales</taxon>
        <taxon>Vibrionaceae</taxon>
        <taxon>Veronia</taxon>
    </lineage>
</organism>
<feature type="transmembrane region" description="Helical" evidence="6">
    <location>
        <begin position="40"/>
        <end position="57"/>
    </location>
</feature>
<keyword evidence="6" id="KW-1003">Cell membrane</keyword>
<dbReference type="GO" id="GO:0005886">
    <property type="term" value="C:plasma membrane"/>
    <property type="evidence" value="ECO:0007669"/>
    <property type="project" value="UniProtKB-SubCell"/>
</dbReference>
<accession>A0A1C3EC77</accession>
<comment type="similarity">
    <text evidence="2 6">Belongs to the 4-toluene sulfonate uptake permease (TSUP) (TC 2.A.102) family.</text>
</comment>
<dbReference type="Pfam" id="PF01925">
    <property type="entry name" value="TauE"/>
    <property type="match status" value="1"/>
</dbReference>
<evidence type="ECO:0000256" key="5">
    <source>
        <dbReference type="ARBA" id="ARBA00023136"/>
    </source>
</evidence>
<evidence type="ECO:0000256" key="1">
    <source>
        <dbReference type="ARBA" id="ARBA00004141"/>
    </source>
</evidence>
<comment type="subcellular location">
    <subcellularLocation>
        <location evidence="6">Cell membrane</location>
        <topology evidence="6">Multi-pass membrane protein</topology>
    </subcellularLocation>
    <subcellularLocation>
        <location evidence="1">Membrane</location>
        <topology evidence="1">Multi-pass membrane protein</topology>
    </subcellularLocation>
</comment>
<dbReference type="EMBL" id="LYBM01000046">
    <property type="protein sequence ID" value="ODA30831.1"/>
    <property type="molecule type" value="Genomic_DNA"/>
</dbReference>
<evidence type="ECO:0000313" key="8">
    <source>
        <dbReference type="Proteomes" id="UP000094936"/>
    </source>
</evidence>
<gene>
    <name evidence="7" type="ORF">A8L45_19135</name>
</gene>
<feature type="transmembrane region" description="Helical" evidence="6">
    <location>
        <begin position="198"/>
        <end position="220"/>
    </location>
</feature>
<feature type="transmembrane region" description="Helical" evidence="6">
    <location>
        <begin position="125"/>
        <end position="145"/>
    </location>
</feature>
<dbReference type="Proteomes" id="UP000094936">
    <property type="component" value="Unassembled WGS sequence"/>
</dbReference>
<sequence>MLVLISGILIGFTLGLMGAGGAILTVPVMMYAAGMEERQAIASALFIVATISATLSIRNLLNKAINWQLIGWFGLPGIVGAYLGAVAGNMVSTSVQMTVFALLMAVAATRMLWESAQSAPNEKTSIAAGTLFFVGMLTGLMTGFVGVGGGFLIVPALTLLAGISMTSAIATSLAVITLNASVGFYQYLHVFSQQGIELAWKTLVAVAAIGVLGSLIGNVLGRRLPQKHIKKIFAVFLLGLSFFTVIEQVGG</sequence>
<evidence type="ECO:0000256" key="6">
    <source>
        <dbReference type="RuleBase" id="RU363041"/>
    </source>
</evidence>
<protein>
    <recommendedName>
        <fullName evidence="6">Probable membrane transporter protein</fullName>
    </recommendedName>
</protein>
<evidence type="ECO:0000256" key="3">
    <source>
        <dbReference type="ARBA" id="ARBA00022692"/>
    </source>
</evidence>
<feature type="transmembrane region" description="Helical" evidence="6">
    <location>
        <begin position="69"/>
        <end position="88"/>
    </location>
</feature>
<keyword evidence="3 6" id="KW-0812">Transmembrane</keyword>
<name>A0A1C3EC77_9GAMM</name>
<proteinExistence type="inferred from homology"/>
<comment type="caution">
    <text evidence="7">The sequence shown here is derived from an EMBL/GenBank/DDBJ whole genome shotgun (WGS) entry which is preliminary data.</text>
</comment>
<keyword evidence="5 6" id="KW-0472">Membrane</keyword>
<dbReference type="PANTHER" id="PTHR43701">
    <property type="entry name" value="MEMBRANE TRANSPORTER PROTEIN MJ0441-RELATED"/>
    <property type="match status" value="1"/>
</dbReference>
<dbReference type="InterPro" id="IPR002781">
    <property type="entry name" value="TM_pro_TauE-like"/>
</dbReference>
<keyword evidence="4 6" id="KW-1133">Transmembrane helix</keyword>
<feature type="transmembrane region" description="Helical" evidence="6">
    <location>
        <begin position="232"/>
        <end position="250"/>
    </location>
</feature>